<reference evidence="1 2" key="1">
    <citation type="submission" date="2016-10" db="EMBL/GenBank/DDBJ databases">
        <authorList>
            <person name="de Groot N.N."/>
        </authorList>
    </citation>
    <scope>NUCLEOTIDE SEQUENCE [LARGE SCALE GENOMIC DNA]</scope>
    <source>
        <strain evidence="1 2">DSM 21668</strain>
    </source>
</reference>
<keyword evidence="2" id="KW-1185">Reference proteome</keyword>
<dbReference type="Proteomes" id="UP000198901">
    <property type="component" value="Unassembled WGS sequence"/>
</dbReference>
<name>A0A1G9RTA7_9BACT</name>
<dbReference type="EMBL" id="FNGS01000005">
    <property type="protein sequence ID" value="SDM26404.1"/>
    <property type="molecule type" value="Genomic_DNA"/>
</dbReference>
<evidence type="ECO:0000313" key="1">
    <source>
        <dbReference type="EMBL" id="SDM26404.1"/>
    </source>
</evidence>
<protein>
    <submittedName>
        <fullName evidence="1">Uncharacterized protein</fullName>
    </submittedName>
</protein>
<proteinExistence type="predicted"/>
<dbReference type="AlphaFoldDB" id="A0A1G9RTA7"/>
<accession>A0A1G9RTA7</accession>
<evidence type="ECO:0000313" key="2">
    <source>
        <dbReference type="Proteomes" id="UP000198901"/>
    </source>
</evidence>
<gene>
    <name evidence="1" type="ORF">SAMN04488090_3027</name>
</gene>
<sequence length="432" mass="48792">MQTEPADKVQMASGREDYLPTTAKEKELVVNLQKTTEVLKKLYIDTKNLTVVNASVATQVYTDESILLKDLIHPQNSRLNNSKRFKELMSRNNLELSYFTDNFWKVARLMSDSAYLNFLNSLNEPAAVTSPKRSGRTGSESSQVPQVSIYCPYSQLEEKPKNMDFFYEITEQVASVVTATADADQGTGYRPVRDENGNFIRYDEVLVDDNYCANNPTQIIGVNGIEPYDLPPSTMSAFVPGTPVDLPGITREVKQVYVGDVKCKRQFDKLISFTGNGGGSEIRFTRADGYLKMNDGQVTADMFLVGSQTISRRNIRNENWVAYAAEWDGDWEDANKQENIAIYEEDNRNTSEFSGQVSTTLKIDSLGSVQIGPIGFKINYKSDDYIILQNNLNRDTFFSLNRIDLEGEMKDGWPVRSKNGDVSFTLNDRTFY</sequence>
<organism evidence="1 2">
    <name type="scientific">Siphonobacter aquaeclarae</name>
    <dbReference type="NCBI Taxonomy" id="563176"/>
    <lineage>
        <taxon>Bacteria</taxon>
        <taxon>Pseudomonadati</taxon>
        <taxon>Bacteroidota</taxon>
        <taxon>Cytophagia</taxon>
        <taxon>Cytophagales</taxon>
        <taxon>Cytophagaceae</taxon>
        <taxon>Siphonobacter</taxon>
    </lineage>
</organism>